<organism evidence="2">
    <name type="scientific">Anopheles sinensis</name>
    <name type="common">Mosquito</name>
    <dbReference type="NCBI Taxonomy" id="74873"/>
    <lineage>
        <taxon>Eukaryota</taxon>
        <taxon>Metazoa</taxon>
        <taxon>Ecdysozoa</taxon>
        <taxon>Arthropoda</taxon>
        <taxon>Hexapoda</taxon>
        <taxon>Insecta</taxon>
        <taxon>Pterygota</taxon>
        <taxon>Neoptera</taxon>
        <taxon>Endopterygota</taxon>
        <taxon>Diptera</taxon>
        <taxon>Nematocera</taxon>
        <taxon>Culicoidea</taxon>
        <taxon>Culicidae</taxon>
        <taxon>Anophelinae</taxon>
        <taxon>Anopheles</taxon>
    </lineage>
</organism>
<proteinExistence type="predicted"/>
<keyword evidence="4" id="KW-1185">Reference proteome</keyword>
<evidence type="ECO:0000313" key="4">
    <source>
        <dbReference type="Proteomes" id="UP000030765"/>
    </source>
</evidence>
<feature type="region of interest" description="Disordered" evidence="1">
    <location>
        <begin position="1"/>
        <end position="67"/>
    </location>
</feature>
<evidence type="ECO:0000313" key="3">
    <source>
        <dbReference type="EnsemblMetazoa" id="ASIC014476-PA"/>
    </source>
</evidence>
<reference evidence="3" key="2">
    <citation type="submission" date="2020-05" db="UniProtKB">
        <authorList>
            <consortium name="EnsemblMetazoa"/>
        </authorList>
    </citation>
    <scope>IDENTIFICATION</scope>
</reference>
<dbReference type="EMBL" id="KE525318">
    <property type="protein sequence ID" value="KFB46488.1"/>
    <property type="molecule type" value="Genomic_DNA"/>
</dbReference>
<accession>A0A084W8E4</accession>
<evidence type="ECO:0000256" key="1">
    <source>
        <dbReference type="SAM" id="MobiDB-lite"/>
    </source>
</evidence>
<dbReference type="EnsemblMetazoa" id="ASIC014476-RA">
    <property type="protein sequence ID" value="ASIC014476-PA"/>
    <property type="gene ID" value="ASIC014476"/>
</dbReference>
<evidence type="ECO:0000313" key="2">
    <source>
        <dbReference type="EMBL" id="KFB46488.1"/>
    </source>
</evidence>
<reference evidence="2 4" key="1">
    <citation type="journal article" date="2014" name="BMC Genomics">
        <title>Genome sequence of Anopheles sinensis provides insight into genetics basis of mosquito competence for malaria parasites.</title>
        <authorList>
            <person name="Zhou D."/>
            <person name="Zhang D."/>
            <person name="Ding G."/>
            <person name="Shi L."/>
            <person name="Hou Q."/>
            <person name="Ye Y."/>
            <person name="Xu Y."/>
            <person name="Zhou H."/>
            <person name="Xiong C."/>
            <person name="Li S."/>
            <person name="Yu J."/>
            <person name="Hong S."/>
            <person name="Yu X."/>
            <person name="Zou P."/>
            <person name="Chen C."/>
            <person name="Chang X."/>
            <person name="Wang W."/>
            <person name="Lv Y."/>
            <person name="Sun Y."/>
            <person name="Ma L."/>
            <person name="Shen B."/>
            <person name="Zhu C."/>
        </authorList>
    </citation>
    <scope>NUCLEOTIDE SEQUENCE [LARGE SCALE GENOMIC DNA]</scope>
</reference>
<gene>
    <name evidence="2" type="ORF">ZHAS_00014476</name>
</gene>
<feature type="compositionally biased region" description="Polar residues" evidence="1">
    <location>
        <begin position="21"/>
        <end position="38"/>
    </location>
</feature>
<sequence length="67" mass="7217">MAECRAGSVQSEHLPGKDNTRQMYSLQNDLPTLATGSDPSADVNRPEPNIRTKAAVPNATHRQTCAP</sequence>
<dbReference type="AlphaFoldDB" id="A0A084W8E4"/>
<protein>
    <submittedName>
        <fullName evidence="2 3">Uncharacterized protein</fullName>
    </submittedName>
</protein>
<name>A0A084W8E4_ANOSI</name>
<dbReference type="VEuPathDB" id="VectorBase:ASIC014476"/>
<dbReference type="Proteomes" id="UP000030765">
    <property type="component" value="Unassembled WGS sequence"/>
</dbReference>
<dbReference type="EMBL" id="ATLV01021418">
    <property type="status" value="NOT_ANNOTATED_CDS"/>
    <property type="molecule type" value="Genomic_DNA"/>
</dbReference>